<sequence>MTMNGQPGILRLEGSSGPRRAIVRRLVPRGLYGPVQDDLDGVLGG</sequence>
<gene>
    <name evidence="1" type="ORF">AB0E89_09995</name>
</gene>
<name>A0ABV2ZED3_9ACTN</name>
<dbReference type="RefSeq" id="WP_334575735.1">
    <property type="nucleotide sequence ID" value="NZ_JBEZVE010000005.1"/>
</dbReference>
<evidence type="ECO:0000313" key="2">
    <source>
        <dbReference type="Proteomes" id="UP001550739"/>
    </source>
</evidence>
<accession>A0ABV2ZED3</accession>
<keyword evidence="2" id="KW-1185">Reference proteome</keyword>
<organism evidence="1 2">
    <name type="scientific">Streptomyces sp. 900129855</name>
    <dbReference type="NCBI Taxonomy" id="3155129"/>
    <lineage>
        <taxon>Bacteria</taxon>
        <taxon>Bacillati</taxon>
        <taxon>Actinomycetota</taxon>
        <taxon>Actinomycetes</taxon>
        <taxon>Kitasatosporales</taxon>
        <taxon>Streptomycetaceae</taxon>
        <taxon>Streptomyces</taxon>
    </lineage>
</organism>
<comment type="caution">
    <text evidence="1">The sequence shown here is derived from an EMBL/GenBank/DDBJ whole genome shotgun (WGS) entry which is preliminary data.</text>
</comment>
<protein>
    <submittedName>
        <fullName evidence="1">Uncharacterized protein</fullName>
    </submittedName>
</protein>
<evidence type="ECO:0000313" key="1">
    <source>
        <dbReference type="EMBL" id="MEU3780908.1"/>
    </source>
</evidence>
<dbReference type="Proteomes" id="UP001550739">
    <property type="component" value="Unassembled WGS sequence"/>
</dbReference>
<dbReference type="EMBL" id="JBEZVE010000005">
    <property type="protein sequence ID" value="MEU3780908.1"/>
    <property type="molecule type" value="Genomic_DNA"/>
</dbReference>
<reference evidence="1 2" key="1">
    <citation type="submission" date="2024-06" db="EMBL/GenBank/DDBJ databases">
        <title>The Natural Products Discovery Center: Release of the First 8490 Sequenced Strains for Exploring Actinobacteria Biosynthetic Diversity.</title>
        <authorList>
            <person name="Kalkreuter E."/>
            <person name="Kautsar S.A."/>
            <person name="Yang D."/>
            <person name="Bader C.D."/>
            <person name="Teijaro C.N."/>
            <person name="Fluegel L."/>
            <person name="Davis C.M."/>
            <person name="Simpson J.R."/>
            <person name="Lauterbach L."/>
            <person name="Steele A.D."/>
            <person name="Gui C."/>
            <person name="Meng S."/>
            <person name="Li G."/>
            <person name="Viehrig K."/>
            <person name="Ye F."/>
            <person name="Su P."/>
            <person name="Kiefer A.F."/>
            <person name="Nichols A."/>
            <person name="Cepeda A.J."/>
            <person name="Yan W."/>
            <person name="Fan B."/>
            <person name="Jiang Y."/>
            <person name="Adhikari A."/>
            <person name="Zheng C.-J."/>
            <person name="Schuster L."/>
            <person name="Cowan T.M."/>
            <person name="Smanski M.J."/>
            <person name="Chevrette M.G."/>
            <person name="De Carvalho L.P.S."/>
            <person name="Shen B."/>
        </authorList>
    </citation>
    <scope>NUCLEOTIDE SEQUENCE [LARGE SCALE GENOMIC DNA]</scope>
    <source>
        <strain evidence="1 2">NPDC033843</strain>
    </source>
</reference>
<proteinExistence type="predicted"/>